<dbReference type="InterPro" id="IPR037521">
    <property type="entry name" value="FLCN/SMCR8_DENN"/>
</dbReference>
<feature type="compositionally biased region" description="Acidic residues" evidence="16">
    <location>
        <begin position="758"/>
        <end position="787"/>
    </location>
</feature>
<evidence type="ECO:0000256" key="8">
    <source>
        <dbReference type="ARBA" id="ARBA00021824"/>
    </source>
</evidence>
<name>A0A8S1EYY9_9PELO</name>
<feature type="region of interest" description="Disordered" evidence="16">
    <location>
        <begin position="757"/>
        <end position="787"/>
    </location>
</feature>
<feature type="domain" description="UDENN FLCN/SMCR8-type" evidence="17">
    <location>
        <begin position="162"/>
        <end position="747"/>
    </location>
</feature>
<feature type="region of interest" description="Disordered" evidence="16">
    <location>
        <begin position="151"/>
        <end position="180"/>
    </location>
</feature>
<sequence>MHAVAALCHFCENHGPRVVMTCQPLRDFDAVDDILSCPSSSMSPSTSSAPQGPVIPVDRLEIDEEMLRGDRSMLLNSTNHLGFPHYGNCVRNTEDSEDRCNACSSFGDGPCLLSNDHPNKTSYISSEVALQERVYERVRNACLRSLSCEISTGPRKSSSLPTSPSQRHQTTLNEATASSRIAQKSSAITISSPNGQHNQSIDVNELELNGEEADGCVTFGDADNGFCFSYTFRLADAKARGFMRLFSLIVVSNDLTFLTNNYYYFKNSLGAIKTKLQSLAASTYEREIQEIDQNGDDGIMRPEYASMVGRMPRWFKRKIAIDTDRNLSTITSCRDIWSILHRQLMWALRSPTLTCRDQVMEGKPTQDMMVLMELDESAIVELELHHPNQYAVRFFLVLLVRIFFAPRFYDVIIIINIMSPAMDMPYYFQYSYYYSYCCKSPNSNSSTTRHERCSRRRRRSPLAEMGTAAAASRRRRQQAGQQERADVAVGESPIDYDEAAASRPMTASPTIRCRQTGVRIRTNGAEPRVYHDYEKWDFKVSMNQLANLKWIASQLEASNEGSDLDLLIRHIVTGGQIVAIAKERQLSRQFLLAVSNLLPIGCLKLATYKEHYLPEYSTRFNLIGGPLEIDVPLEVSDVMIIRITPRGSMENISLRDCIIDVRRRPEKDERGQRPQIVKRFRDLLLDPIVNDTVLETTLRTTRETWMSKAKICYQMRNQPNQTDAFKLINGVTMDDRQVVLFWQAGLSNAYKNHVLSTIDDDDGNVIDEDDEAEEEDDDDDTSNEENH</sequence>
<evidence type="ECO:0000256" key="1">
    <source>
        <dbReference type="ARBA" id="ARBA00004123"/>
    </source>
</evidence>
<dbReference type="Pfam" id="PF16692">
    <property type="entry name" value="Folliculin_C"/>
    <property type="match status" value="1"/>
</dbReference>
<dbReference type="InterPro" id="IPR037520">
    <property type="entry name" value="Folliculin/SMCR8_longin"/>
</dbReference>
<keyword evidence="15" id="KW-0966">Cell projection</keyword>
<evidence type="ECO:0000256" key="3">
    <source>
        <dbReference type="ARBA" id="ARBA00004186"/>
    </source>
</evidence>
<evidence type="ECO:0000256" key="13">
    <source>
        <dbReference type="ARBA" id="ARBA00023228"/>
    </source>
</evidence>
<evidence type="ECO:0000256" key="2">
    <source>
        <dbReference type="ARBA" id="ARBA00004138"/>
    </source>
</evidence>
<keyword evidence="12" id="KW-0206">Cytoskeleton</keyword>
<evidence type="ECO:0000259" key="17">
    <source>
        <dbReference type="PROSITE" id="PS51834"/>
    </source>
</evidence>
<evidence type="ECO:0000313" key="19">
    <source>
        <dbReference type="Proteomes" id="UP000494206"/>
    </source>
</evidence>
<evidence type="ECO:0000256" key="4">
    <source>
        <dbReference type="ARBA" id="ARBA00004300"/>
    </source>
</evidence>
<dbReference type="GO" id="GO:0005819">
    <property type="term" value="C:spindle"/>
    <property type="evidence" value="ECO:0007669"/>
    <property type="project" value="UniProtKB-SubCell"/>
</dbReference>
<dbReference type="Gene3D" id="1.10.10.1730">
    <property type="entry name" value="Folliculin"/>
    <property type="match status" value="1"/>
</dbReference>
<dbReference type="GO" id="GO:0005765">
    <property type="term" value="C:lysosomal membrane"/>
    <property type="evidence" value="ECO:0007669"/>
    <property type="project" value="UniProtKB-SubCell"/>
</dbReference>
<dbReference type="GO" id="GO:0005634">
    <property type="term" value="C:nucleus"/>
    <property type="evidence" value="ECO:0007669"/>
    <property type="project" value="UniProtKB-SubCell"/>
</dbReference>
<evidence type="ECO:0000256" key="15">
    <source>
        <dbReference type="ARBA" id="ARBA00023273"/>
    </source>
</evidence>
<keyword evidence="19" id="KW-1185">Reference proteome</keyword>
<keyword evidence="9" id="KW-0343">GTPase activation</keyword>
<comment type="caution">
    <text evidence="18">The sequence shown here is derived from an EMBL/GenBank/DDBJ whole genome shotgun (WGS) entry which is preliminary data.</text>
</comment>
<comment type="subcellular location">
    <subcellularLocation>
        <location evidence="2">Cell projection</location>
        <location evidence="2">Cilium</location>
    </subcellularLocation>
    <subcellularLocation>
        <location evidence="4">Cytoplasm</location>
        <location evidence="4">Cytoskeleton</location>
        <location evidence="4">Microtubule organizing center</location>
        <location evidence="4">Centrosome</location>
    </subcellularLocation>
    <subcellularLocation>
        <location evidence="3">Cytoplasm</location>
        <location evidence="3">Cytoskeleton</location>
        <location evidence="3">Spindle</location>
    </subcellularLocation>
    <subcellularLocation>
        <location evidence="5">Cytoplasm</location>
        <location evidence="5">Cytosol</location>
    </subcellularLocation>
    <subcellularLocation>
        <location evidence="6">Lysosome membrane</location>
    </subcellularLocation>
    <subcellularLocation>
        <location evidence="1">Nucleus</location>
    </subcellularLocation>
</comment>
<organism evidence="18 19">
    <name type="scientific">Caenorhabditis bovis</name>
    <dbReference type="NCBI Taxonomy" id="2654633"/>
    <lineage>
        <taxon>Eukaryota</taxon>
        <taxon>Metazoa</taxon>
        <taxon>Ecdysozoa</taxon>
        <taxon>Nematoda</taxon>
        <taxon>Chromadorea</taxon>
        <taxon>Rhabditida</taxon>
        <taxon>Rhabditina</taxon>
        <taxon>Rhabditomorpha</taxon>
        <taxon>Rhabditoidea</taxon>
        <taxon>Rhabditidae</taxon>
        <taxon>Peloderinae</taxon>
        <taxon>Caenorhabditis</taxon>
    </lineage>
</organism>
<evidence type="ECO:0000256" key="10">
    <source>
        <dbReference type="ARBA" id="ARBA00022490"/>
    </source>
</evidence>
<keyword evidence="13" id="KW-0458">Lysosome</keyword>
<dbReference type="GO" id="GO:0005929">
    <property type="term" value="C:cilium"/>
    <property type="evidence" value="ECO:0007669"/>
    <property type="project" value="UniProtKB-SubCell"/>
</dbReference>
<dbReference type="Gene3D" id="3.40.50.12430">
    <property type="match status" value="1"/>
</dbReference>
<evidence type="ECO:0000256" key="16">
    <source>
        <dbReference type="SAM" id="MobiDB-lite"/>
    </source>
</evidence>
<accession>A0A8S1EYY9</accession>
<evidence type="ECO:0000256" key="6">
    <source>
        <dbReference type="ARBA" id="ARBA00004656"/>
    </source>
</evidence>
<evidence type="ECO:0000313" key="18">
    <source>
        <dbReference type="EMBL" id="CAB3405302.1"/>
    </source>
</evidence>
<evidence type="ECO:0000256" key="12">
    <source>
        <dbReference type="ARBA" id="ARBA00023212"/>
    </source>
</evidence>
<dbReference type="InterPro" id="IPR032035">
    <property type="entry name" value="Folliculin_DENN"/>
</dbReference>
<protein>
    <recommendedName>
        <fullName evidence="8">Folliculin</fullName>
    </recommendedName>
</protein>
<evidence type="ECO:0000256" key="9">
    <source>
        <dbReference type="ARBA" id="ARBA00022468"/>
    </source>
</evidence>
<dbReference type="AlphaFoldDB" id="A0A8S1EYY9"/>
<evidence type="ECO:0000256" key="14">
    <source>
        <dbReference type="ARBA" id="ARBA00023242"/>
    </source>
</evidence>
<evidence type="ECO:0000256" key="11">
    <source>
        <dbReference type="ARBA" id="ARBA00023136"/>
    </source>
</evidence>
<dbReference type="EMBL" id="CADEPM010000004">
    <property type="protein sequence ID" value="CAB3405302.1"/>
    <property type="molecule type" value="Genomic_DNA"/>
</dbReference>
<dbReference type="GO" id="GO:0005096">
    <property type="term" value="F:GTPase activator activity"/>
    <property type="evidence" value="ECO:0007669"/>
    <property type="project" value="UniProtKB-KW"/>
</dbReference>
<feature type="region of interest" description="Disordered" evidence="16">
    <location>
        <begin position="441"/>
        <end position="488"/>
    </location>
</feature>
<evidence type="ECO:0000256" key="5">
    <source>
        <dbReference type="ARBA" id="ARBA00004514"/>
    </source>
</evidence>
<keyword evidence="14" id="KW-0539">Nucleus</keyword>
<dbReference type="PANTHER" id="PTHR31441:SF2">
    <property type="entry name" value="FOLLICULIN"/>
    <property type="match status" value="1"/>
</dbReference>
<proteinExistence type="inferred from homology"/>
<dbReference type="InterPro" id="IPR021713">
    <property type="entry name" value="Folliculin"/>
</dbReference>
<keyword evidence="11" id="KW-0472">Membrane</keyword>
<dbReference type="GO" id="GO:0005829">
    <property type="term" value="C:cytosol"/>
    <property type="evidence" value="ECO:0007669"/>
    <property type="project" value="UniProtKB-SubCell"/>
</dbReference>
<evidence type="ECO:0000256" key="7">
    <source>
        <dbReference type="ARBA" id="ARBA00009987"/>
    </source>
</evidence>
<dbReference type="InterPro" id="IPR044886">
    <property type="entry name" value="FLCN_DENN_C_sf"/>
</dbReference>
<dbReference type="OrthoDB" id="5599713at2759"/>
<comment type="similarity">
    <text evidence="7">Belongs to the folliculin family.</text>
</comment>
<dbReference type="GO" id="GO:0005813">
    <property type="term" value="C:centrosome"/>
    <property type="evidence" value="ECO:0007669"/>
    <property type="project" value="UniProtKB-SubCell"/>
</dbReference>
<dbReference type="Pfam" id="PF11704">
    <property type="entry name" value="Folliculin"/>
    <property type="match status" value="1"/>
</dbReference>
<keyword evidence="10" id="KW-0963">Cytoplasm</keyword>
<dbReference type="GO" id="GO:1904263">
    <property type="term" value="P:positive regulation of TORC1 signaling"/>
    <property type="evidence" value="ECO:0007669"/>
    <property type="project" value="TreeGrafter"/>
</dbReference>
<dbReference type="PANTHER" id="PTHR31441">
    <property type="entry name" value="FOLLICULIN FAMILY MEMBER"/>
    <property type="match status" value="1"/>
</dbReference>
<dbReference type="GO" id="GO:0000122">
    <property type="term" value="P:negative regulation of transcription by RNA polymerase II"/>
    <property type="evidence" value="ECO:0007669"/>
    <property type="project" value="TreeGrafter"/>
</dbReference>
<dbReference type="Proteomes" id="UP000494206">
    <property type="component" value="Unassembled WGS sequence"/>
</dbReference>
<reference evidence="18 19" key="1">
    <citation type="submission" date="2020-04" db="EMBL/GenBank/DDBJ databases">
        <authorList>
            <person name="Laetsch R D."/>
            <person name="Stevens L."/>
            <person name="Kumar S."/>
            <person name="Blaxter L. M."/>
        </authorList>
    </citation>
    <scope>NUCLEOTIDE SEQUENCE [LARGE SCALE GENOMIC DNA]</scope>
</reference>
<gene>
    <name evidence="18" type="ORF">CBOVIS_LOCUS7516</name>
</gene>
<dbReference type="PROSITE" id="PS51834">
    <property type="entry name" value="DENN_FLCN_SMCR8"/>
    <property type="match status" value="1"/>
</dbReference>